<dbReference type="CDD" id="cd01335">
    <property type="entry name" value="Radical_SAM"/>
    <property type="match status" value="1"/>
</dbReference>
<evidence type="ECO:0000256" key="3">
    <source>
        <dbReference type="ARBA" id="ARBA00023004"/>
    </source>
</evidence>
<dbReference type="PANTHER" id="PTHR11228:SF7">
    <property type="entry name" value="PQQA PEPTIDE CYCLASE"/>
    <property type="match status" value="1"/>
</dbReference>
<evidence type="ECO:0000256" key="2">
    <source>
        <dbReference type="ARBA" id="ARBA00022723"/>
    </source>
</evidence>
<dbReference type="Pfam" id="PF04055">
    <property type="entry name" value="Radical_SAM"/>
    <property type="match status" value="1"/>
</dbReference>
<gene>
    <name evidence="6" type="ORF">IAB46_07025</name>
</gene>
<keyword evidence="3" id="KW-0408">Iron</keyword>
<dbReference type="InterPro" id="IPR013785">
    <property type="entry name" value="Aldolase_TIM"/>
</dbReference>
<dbReference type="InterPro" id="IPR050377">
    <property type="entry name" value="Radical_SAM_PqqE_MftC-like"/>
</dbReference>
<protein>
    <submittedName>
        <fullName evidence="6">Radical SAM protein</fullName>
    </submittedName>
</protein>
<feature type="domain" description="Radical SAM core" evidence="5">
    <location>
        <begin position="5"/>
        <end position="201"/>
    </location>
</feature>
<keyword evidence="4" id="KW-0411">Iron-sulfur</keyword>
<keyword evidence="2" id="KW-0479">Metal-binding</keyword>
<accession>A0A9D1F534</accession>
<name>A0A9D1F534_9FIRM</name>
<dbReference type="InterPro" id="IPR007197">
    <property type="entry name" value="rSAM"/>
</dbReference>
<proteinExistence type="predicted"/>
<dbReference type="Gene3D" id="3.20.20.70">
    <property type="entry name" value="Aldolase class I"/>
    <property type="match status" value="1"/>
</dbReference>
<comment type="caution">
    <text evidence="6">The sequence shown here is derived from an EMBL/GenBank/DDBJ whole genome shotgun (WGS) entry which is preliminary data.</text>
</comment>
<evidence type="ECO:0000256" key="4">
    <source>
        <dbReference type="ARBA" id="ARBA00023014"/>
    </source>
</evidence>
<reference evidence="6" key="1">
    <citation type="submission" date="2020-10" db="EMBL/GenBank/DDBJ databases">
        <authorList>
            <person name="Gilroy R."/>
        </authorList>
    </citation>
    <scope>NUCLEOTIDE SEQUENCE</scope>
    <source>
        <strain evidence="6">CHK178-757</strain>
    </source>
</reference>
<evidence type="ECO:0000313" key="6">
    <source>
        <dbReference type="EMBL" id="HIS47297.1"/>
    </source>
</evidence>
<dbReference type="GO" id="GO:0051536">
    <property type="term" value="F:iron-sulfur cluster binding"/>
    <property type="evidence" value="ECO:0007669"/>
    <property type="project" value="UniProtKB-KW"/>
</dbReference>
<reference evidence="6" key="2">
    <citation type="journal article" date="2021" name="PeerJ">
        <title>Extensive microbial diversity within the chicken gut microbiome revealed by metagenomics and culture.</title>
        <authorList>
            <person name="Gilroy R."/>
            <person name="Ravi A."/>
            <person name="Getino M."/>
            <person name="Pursley I."/>
            <person name="Horton D.L."/>
            <person name="Alikhan N.F."/>
            <person name="Baker D."/>
            <person name="Gharbi K."/>
            <person name="Hall N."/>
            <person name="Watson M."/>
            <person name="Adriaenssens E.M."/>
            <person name="Foster-Nyarko E."/>
            <person name="Jarju S."/>
            <person name="Secka A."/>
            <person name="Antonio M."/>
            <person name="Oren A."/>
            <person name="Chaudhuri R.R."/>
            <person name="La Ragione R."/>
            <person name="Hildebrand F."/>
            <person name="Pallen M.J."/>
        </authorList>
    </citation>
    <scope>NUCLEOTIDE SEQUENCE</scope>
    <source>
        <strain evidence="6">CHK178-757</strain>
    </source>
</reference>
<evidence type="ECO:0000313" key="7">
    <source>
        <dbReference type="Proteomes" id="UP000823927"/>
    </source>
</evidence>
<dbReference type="EMBL" id="DVIT01000026">
    <property type="protein sequence ID" value="HIS47297.1"/>
    <property type="molecule type" value="Genomic_DNA"/>
</dbReference>
<dbReference type="SFLD" id="SFLDS00029">
    <property type="entry name" value="Radical_SAM"/>
    <property type="match status" value="1"/>
</dbReference>
<keyword evidence="1" id="KW-0949">S-adenosyl-L-methionine</keyword>
<dbReference type="NCBIfam" id="TIGR04038">
    <property type="entry name" value="tatD_link_rSAM"/>
    <property type="match status" value="1"/>
</dbReference>
<dbReference type="PROSITE" id="PS51918">
    <property type="entry name" value="RADICAL_SAM"/>
    <property type="match status" value="1"/>
</dbReference>
<dbReference type="SFLD" id="SFLDG01111">
    <property type="entry name" value="Uncharacterised_Radical_SAM_Su"/>
    <property type="match status" value="1"/>
</dbReference>
<dbReference type="PANTHER" id="PTHR11228">
    <property type="entry name" value="RADICAL SAM DOMAIN PROTEIN"/>
    <property type="match status" value="1"/>
</dbReference>
<evidence type="ECO:0000259" key="5">
    <source>
        <dbReference type="PROSITE" id="PS51918"/>
    </source>
</evidence>
<sequence length="201" mass="22796">MTLLYKVHDNIYVNLTNKCPCACTFCLRQTRDHMEASDVLWLEHDVTREELLDAFENTDLTPYPEVVFCGFGEPMEALDVLLAGAKYIKDHYPTKPVRINTNGQGNLIHGKDITPLLEGLVDTVSISLNTPDPDQYQRLVRSKFGAGSFDAMIDFAKKCTHHVPHVVMTTVETTISHEDEEKCRKICQSIGAHYRIRAWEG</sequence>
<evidence type="ECO:0000256" key="1">
    <source>
        <dbReference type="ARBA" id="ARBA00022691"/>
    </source>
</evidence>
<dbReference type="GO" id="GO:0046872">
    <property type="term" value="F:metal ion binding"/>
    <property type="evidence" value="ECO:0007669"/>
    <property type="project" value="UniProtKB-KW"/>
</dbReference>
<dbReference type="SUPFAM" id="SSF102114">
    <property type="entry name" value="Radical SAM enzymes"/>
    <property type="match status" value="1"/>
</dbReference>
<dbReference type="Proteomes" id="UP000823927">
    <property type="component" value="Unassembled WGS sequence"/>
</dbReference>
<dbReference type="AlphaFoldDB" id="A0A9D1F534"/>
<dbReference type="InterPro" id="IPR058240">
    <property type="entry name" value="rSAM_sf"/>
</dbReference>
<organism evidence="6 7">
    <name type="scientific">Candidatus Scybalocola faecigallinarum</name>
    <dbReference type="NCBI Taxonomy" id="2840941"/>
    <lineage>
        <taxon>Bacteria</taxon>
        <taxon>Bacillati</taxon>
        <taxon>Bacillota</taxon>
        <taxon>Clostridia</taxon>
        <taxon>Lachnospirales</taxon>
        <taxon>Lachnospiraceae</taxon>
        <taxon>Lachnospiraceae incertae sedis</taxon>
        <taxon>Candidatus Scybalocola (ex Gilroy et al. 2021)</taxon>
    </lineage>
</organism>
<dbReference type="InterPro" id="IPR023821">
    <property type="entry name" value="rSAM_TatD-assoc"/>
</dbReference>
<dbReference type="GO" id="GO:0003824">
    <property type="term" value="F:catalytic activity"/>
    <property type="evidence" value="ECO:0007669"/>
    <property type="project" value="InterPro"/>
</dbReference>